<keyword evidence="2" id="KW-1185">Reference proteome</keyword>
<protein>
    <submittedName>
        <fullName evidence="1">Uncharacterized protein</fullName>
    </submittedName>
</protein>
<accession>A0A2H3B8W8</accession>
<dbReference type="AlphaFoldDB" id="A0A2H3B8W8"/>
<dbReference type="EMBL" id="KZ293479">
    <property type="protein sequence ID" value="PBK61047.1"/>
    <property type="molecule type" value="Genomic_DNA"/>
</dbReference>
<dbReference type="Proteomes" id="UP000218334">
    <property type="component" value="Unassembled WGS sequence"/>
</dbReference>
<gene>
    <name evidence="1" type="ORF">ARMSODRAFT_981779</name>
</gene>
<proteinExistence type="predicted"/>
<organism evidence="1 2">
    <name type="scientific">Armillaria solidipes</name>
    <dbReference type="NCBI Taxonomy" id="1076256"/>
    <lineage>
        <taxon>Eukaryota</taxon>
        <taxon>Fungi</taxon>
        <taxon>Dikarya</taxon>
        <taxon>Basidiomycota</taxon>
        <taxon>Agaricomycotina</taxon>
        <taxon>Agaricomycetes</taxon>
        <taxon>Agaricomycetidae</taxon>
        <taxon>Agaricales</taxon>
        <taxon>Marasmiineae</taxon>
        <taxon>Physalacriaceae</taxon>
        <taxon>Armillaria</taxon>
    </lineage>
</organism>
<sequence length="373" mass="41664">MTMSWLSKTVQRSHIPSGWTGSCPLCTVPLFDGPTTRVNFEFLSDCYTLRRKQALCRRETQIDVWTLVFRLTSPDLGIFVKFGVYTAEPTPSSCDSFSGSKGEVFYPSRAAGDSHEVSITIPEAVTLNHLLGQKWGRAVEQHARVLCTVTTKELLLPANNGSLKRVLIWINIGVQNARCSGSYSRQYKLGSAPFRKKTEKEGPSRAYLDSYQRYTGEAERHLYEGEDSAALRMERAEMGEEAKEEGFAFRPSSAVQGPISHFTLTGNSVNLIPEVAKVAIRPVRCPTSRTLVKTRMTTIPDTLRIYQANVGNILARDVSFPTPRNFDCHFKMSSWPGYPEIQTFAGGELAVVQHTVTWRISVLRRGHESFGGN</sequence>
<reference evidence="2" key="1">
    <citation type="journal article" date="2017" name="Nat. Ecol. Evol.">
        <title>Genome expansion and lineage-specific genetic innovations in the forest pathogenic fungi Armillaria.</title>
        <authorList>
            <person name="Sipos G."/>
            <person name="Prasanna A.N."/>
            <person name="Walter M.C."/>
            <person name="O'Connor E."/>
            <person name="Balint B."/>
            <person name="Krizsan K."/>
            <person name="Kiss B."/>
            <person name="Hess J."/>
            <person name="Varga T."/>
            <person name="Slot J."/>
            <person name="Riley R."/>
            <person name="Boka B."/>
            <person name="Rigling D."/>
            <person name="Barry K."/>
            <person name="Lee J."/>
            <person name="Mihaltcheva S."/>
            <person name="LaButti K."/>
            <person name="Lipzen A."/>
            <person name="Waldron R."/>
            <person name="Moloney N.M."/>
            <person name="Sperisen C."/>
            <person name="Kredics L."/>
            <person name="Vagvoelgyi C."/>
            <person name="Patrignani A."/>
            <person name="Fitzpatrick D."/>
            <person name="Nagy I."/>
            <person name="Doyle S."/>
            <person name="Anderson J.B."/>
            <person name="Grigoriev I.V."/>
            <person name="Gueldener U."/>
            <person name="Muensterkoetter M."/>
            <person name="Nagy L.G."/>
        </authorList>
    </citation>
    <scope>NUCLEOTIDE SEQUENCE [LARGE SCALE GENOMIC DNA]</scope>
    <source>
        <strain evidence="2">28-4</strain>
    </source>
</reference>
<evidence type="ECO:0000313" key="2">
    <source>
        <dbReference type="Proteomes" id="UP000218334"/>
    </source>
</evidence>
<name>A0A2H3B8W8_9AGAR</name>
<evidence type="ECO:0000313" key="1">
    <source>
        <dbReference type="EMBL" id="PBK61047.1"/>
    </source>
</evidence>